<dbReference type="RefSeq" id="WP_122015273.1">
    <property type="nucleotide sequence ID" value="NZ_CP033169.1"/>
</dbReference>
<keyword evidence="2" id="KW-1133">Transmembrane helix</keyword>
<evidence type="ECO:0000313" key="4">
    <source>
        <dbReference type="EMBL" id="AYO31466.1"/>
    </source>
</evidence>
<dbReference type="EMBL" id="CP033169">
    <property type="protein sequence ID" value="AYO31466.1"/>
    <property type="molecule type" value="Genomic_DNA"/>
</dbReference>
<gene>
    <name evidence="4" type="ORF">D2962_13445</name>
</gene>
<dbReference type="Gene3D" id="3.30.9.10">
    <property type="entry name" value="D-Amino Acid Oxidase, subunit A, domain 2"/>
    <property type="match status" value="1"/>
</dbReference>
<name>A0A3G2R7Q4_9FIRM</name>
<accession>A0A3G2R7Q4</accession>
<feature type="domain" description="FAD dependent oxidoreductase" evidence="3">
    <location>
        <begin position="7"/>
        <end position="350"/>
    </location>
</feature>
<proteinExistence type="predicted"/>
<dbReference type="InterPro" id="IPR006076">
    <property type="entry name" value="FAD-dep_OxRdtase"/>
</dbReference>
<evidence type="ECO:0000256" key="1">
    <source>
        <dbReference type="ARBA" id="ARBA00023002"/>
    </source>
</evidence>
<dbReference type="AlphaFoldDB" id="A0A3G2R7Q4"/>
<dbReference type="SUPFAM" id="SSF51905">
    <property type="entry name" value="FAD/NAD(P)-binding domain"/>
    <property type="match status" value="1"/>
</dbReference>
<dbReference type="PANTHER" id="PTHR13847:SF287">
    <property type="entry name" value="FAD-DEPENDENT OXIDOREDUCTASE DOMAIN-CONTAINING PROTEIN 1"/>
    <property type="match status" value="1"/>
</dbReference>
<reference evidence="4 5" key="1">
    <citation type="submission" date="2018-10" db="EMBL/GenBank/DDBJ databases">
        <authorList>
            <person name="Zhang X."/>
        </authorList>
    </citation>
    <scope>NUCLEOTIDE SEQUENCE [LARGE SCALE GENOMIC DNA]</scope>
    <source>
        <strain evidence="4 5">SK-G1</strain>
    </source>
</reference>
<dbReference type="GO" id="GO:0016491">
    <property type="term" value="F:oxidoreductase activity"/>
    <property type="evidence" value="ECO:0007669"/>
    <property type="project" value="UniProtKB-KW"/>
</dbReference>
<keyword evidence="1" id="KW-0560">Oxidoreductase</keyword>
<keyword evidence="2" id="KW-0472">Membrane</keyword>
<protein>
    <submittedName>
        <fullName evidence="4">FAD-binding oxidoreductase</fullName>
    </submittedName>
</protein>
<evidence type="ECO:0000313" key="5">
    <source>
        <dbReference type="Proteomes" id="UP000280960"/>
    </source>
</evidence>
<dbReference type="Pfam" id="PF01266">
    <property type="entry name" value="DAO"/>
    <property type="match status" value="1"/>
</dbReference>
<dbReference type="InterPro" id="IPR036188">
    <property type="entry name" value="FAD/NAD-bd_sf"/>
</dbReference>
<dbReference type="PANTHER" id="PTHR13847">
    <property type="entry name" value="SARCOSINE DEHYDROGENASE-RELATED"/>
    <property type="match status" value="1"/>
</dbReference>
<dbReference type="KEGG" id="bacg:D2962_13445"/>
<evidence type="ECO:0000256" key="2">
    <source>
        <dbReference type="SAM" id="Phobius"/>
    </source>
</evidence>
<keyword evidence="2" id="KW-0812">Transmembrane</keyword>
<sequence length="381" mass="41942">MKKTAEVVIIGGGISGLSIAFNLASMGMRDVVVLEKSYLFSGSTGRCGAGVRQQWGTEMNCALGKATCEIFENLNEILDFEDDIEFKQGGYLMMAITEKEVEQFKKNIELQHSMGIPSVMLTPREALDIVPELNIEGILACTFCHKDGHANPFKTMQAYAEAARRHGAEIYTYTEATGIDVVEGRVKGVQTNKGYISTDKIVIAAGAWSKHVGELAGCDVPVRPERHQILVTEPVNPILGPMLMSFAGNIYLQQEPGGEFIMGFGPAEHETYNISSTWDFVETMCRKATRYLPYMKNVRVVRQWAGLYEMSPDAQPILGKAEEVEGVYLATGFSGHGFMFGPITGQLMAEYILGLPTTLPIDKLDVGRFKRGELIFEPSVV</sequence>
<dbReference type="Gene3D" id="3.50.50.60">
    <property type="entry name" value="FAD/NAD(P)-binding domain"/>
    <property type="match status" value="1"/>
</dbReference>
<keyword evidence="5" id="KW-1185">Reference proteome</keyword>
<organism evidence="4 5">
    <name type="scientific">Biomaibacter acetigenes</name>
    <dbReference type="NCBI Taxonomy" id="2316383"/>
    <lineage>
        <taxon>Bacteria</taxon>
        <taxon>Bacillati</taxon>
        <taxon>Bacillota</taxon>
        <taxon>Clostridia</taxon>
        <taxon>Thermosediminibacterales</taxon>
        <taxon>Tepidanaerobacteraceae</taxon>
        <taxon>Biomaibacter</taxon>
    </lineage>
</organism>
<dbReference type="Proteomes" id="UP000280960">
    <property type="component" value="Chromosome"/>
</dbReference>
<dbReference type="SUPFAM" id="SSF54373">
    <property type="entry name" value="FAD-linked reductases, C-terminal domain"/>
    <property type="match status" value="1"/>
</dbReference>
<evidence type="ECO:0000259" key="3">
    <source>
        <dbReference type="Pfam" id="PF01266"/>
    </source>
</evidence>
<dbReference type="GO" id="GO:0005737">
    <property type="term" value="C:cytoplasm"/>
    <property type="evidence" value="ECO:0007669"/>
    <property type="project" value="TreeGrafter"/>
</dbReference>
<feature type="transmembrane region" description="Helical" evidence="2">
    <location>
        <begin position="7"/>
        <end position="28"/>
    </location>
</feature>